<evidence type="ECO:0000313" key="10">
    <source>
        <dbReference type="EMBL" id="GAA4107465.1"/>
    </source>
</evidence>
<comment type="similarity">
    <text evidence="8">Belongs to the TsuA/YedE (TC 9.B.102) family.</text>
</comment>
<feature type="transmembrane region" description="Helical" evidence="9">
    <location>
        <begin position="71"/>
        <end position="91"/>
    </location>
</feature>
<keyword evidence="11" id="KW-1185">Reference proteome</keyword>
<comment type="caution">
    <text evidence="10">The sequence shown here is derived from an EMBL/GenBank/DDBJ whole genome shotgun (WGS) entry which is preliminary data.</text>
</comment>
<name>A0ABP7X9B8_9ACTN</name>
<evidence type="ECO:0000256" key="2">
    <source>
        <dbReference type="ARBA" id="ARBA00022448"/>
    </source>
</evidence>
<evidence type="ECO:0000256" key="8">
    <source>
        <dbReference type="ARBA" id="ARBA00035655"/>
    </source>
</evidence>
<feature type="transmembrane region" description="Helical" evidence="9">
    <location>
        <begin position="220"/>
        <end position="241"/>
    </location>
</feature>
<feature type="transmembrane region" description="Helical" evidence="9">
    <location>
        <begin position="148"/>
        <end position="166"/>
    </location>
</feature>
<gene>
    <name evidence="10" type="ORF">GCM10022215_00340</name>
</gene>
<keyword evidence="3" id="KW-1003">Cell membrane</keyword>
<keyword evidence="6 9" id="KW-1133">Transmembrane helix</keyword>
<dbReference type="RefSeq" id="WP_344731150.1">
    <property type="nucleotide sequence ID" value="NZ_BAAAZH010000001.1"/>
</dbReference>
<dbReference type="Proteomes" id="UP001501495">
    <property type="component" value="Unassembled WGS sequence"/>
</dbReference>
<keyword evidence="2" id="KW-0813">Transport</keyword>
<keyword evidence="7 9" id="KW-0472">Membrane</keyword>
<dbReference type="Pfam" id="PF04143">
    <property type="entry name" value="Sulf_transp"/>
    <property type="match status" value="1"/>
</dbReference>
<feature type="transmembrane region" description="Helical" evidence="9">
    <location>
        <begin position="39"/>
        <end position="59"/>
    </location>
</feature>
<dbReference type="EMBL" id="BAAAZH010000001">
    <property type="protein sequence ID" value="GAA4107465.1"/>
    <property type="molecule type" value="Genomic_DNA"/>
</dbReference>
<evidence type="ECO:0000313" key="11">
    <source>
        <dbReference type="Proteomes" id="UP001501495"/>
    </source>
</evidence>
<organism evidence="10 11">
    <name type="scientific">Nocardioides fonticola</name>
    <dbReference type="NCBI Taxonomy" id="450363"/>
    <lineage>
        <taxon>Bacteria</taxon>
        <taxon>Bacillati</taxon>
        <taxon>Actinomycetota</taxon>
        <taxon>Actinomycetes</taxon>
        <taxon>Propionibacteriales</taxon>
        <taxon>Nocardioidaceae</taxon>
        <taxon>Nocardioides</taxon>
    </lineage>
</organism>
<proteinExistence type="inferred from homology"/>
<feature type="transmembrane region" description="Helical" evidence="9">
    <location>
        <begin position="98"/>
        <end position="117"/>
    </location>
</feature>
<dbReference type="PANTHER" id="PTHR30574">
    <property type="entry name" value="INNER MEMBRANE PROTEIN YEDE"/>
    <property type="match status" value="1"/>
</dbReference>
<evidence type="ECO:0000256" key="7">
    <source>
        <dbReference type="ARBA" id="ARBA00023136"/>
    </source>
</evidence>
<reference evidence="11" key="1">
    <citation type="journal article" date="2019" name="Int. J. Syst. Evol. Microbiol.">
        <title>The Global Catalogue of Microorganisms (GCM) 10K type strain sequencing project: providing services to taxonomists for standard genome sequencing and annotation.</title>
        <authorList>
            <consortium name="The Broad Institute Genomics Platform"/>
            <consortium name="The Broad Institute Genome Sequencing Center for Infectious Disease"/>
            <person name="Wu L."/>
            <person name="Ma J."/>
        </authorList>
    </citation>
    <scope>NUCLEOTIDE SEQUENCE [LARGE SCALE GENOMIC DNA]</scope>
    <source>
        <strain evidence="11">JCM 16703</strain>
    </source>
</reference>
<evidence type="ECO:0000256" key="4">
    <source>
        <dbReference type="ARBA" id="ARBA00022519"/>
    </source>
</evidence>
<keyword evidence="4" id="KW-0997">Cell inner membrane</keyword>
<evidence type="ECO:0000256" key="3">
    <source>
        <dbReference type="ARBA" id="ARBA00022475"/>
    </source>
</evidence>
<sequence length="322" mass="32158">MVAALTGIISGVLVGYCLQRGGLCFHTATRTALRGDRRLASAWLLAIAVAAVGLTLLYALPLGDDLNRGLAFRPVRNIVGGLTIGVGMVVARTCVSGLFFKLGAGMLGAAVGLVGWAGGELLARHLEIGGPTWLSGGDGATFPGVVDLPRAVVAVPLLLFAIAVARGQRATDAGWTPLRLGTLLGLAVTAAWALAAVGGASFGPSTVGAVSGVADGRPPTWLVCFLLGLILGGAVAARAAGTFDVRGERGPRYVGLLLGGVLLGAGGWIAGGCNLGHGLSGAAQLDISSLVVIAAMTLGTAAAVAVGERLGMLERSSTPRIE</sequence>
<feature type="transmembrane region" description="Helical" evidence="9">
    <location>
        <begin position="253"/>
        <end position="271"/>
    </location>
</feature>
<protein>
    <submittedName>
        <fullName evidence="10">YeeE/YedE family protein</fullName>
    </submittedName>
</protein>
<comment type="subcellular location">
    <subcellularLocation>
        <location evidence="1">Cell inner membrane</location>
        <topology evidence="1">Multi-pass membrane protein</topology>
    </subcellularLocation>
</comment>
<keyword evidence="5 9" id="KW-0812">Transmembrane</keyword>
<dbReference type="InterPro" id="IPR007272">
    <property type="entry name" value="Sulf_transp_TsuA/YedE"/>
</dbReference>
<evidence type="ECO:0000256" key="5">
    <source>
        <dbReference type="ARBA" id="ARBA00022692"/>
    </source>
</evidence>
<evidence type="ECO:0000256" key="6">
    <source>
        <dbReference type="ARBA" id="ARBA00022989"/>
    </source>
</evidence>
<feature type="transmembrane region" description="Helical" evidence="9">
    <location>
        <begin position="283"/>
        <end position="306"/>
    </location>
</feature>
<evidence type="ECO:0000256" key="1">
    <source>
        <dbReference type="ARBA" id="ARBA00004429"/>
    </source>
</evidence>
<evidence type="ECO:0000256" key="9">
    <source>
        <dbReference type="SAM" id="Phobius"/>
    </source>
</evidence>
<feature type="transmembrane region" description="Helical" evidence="9">
    <location>
        <begin position="178"/>
        <end position="200"/>
    </location>
</feature>
<accession>A0ABP7X9B8</accession>
<dbReference type="PANTHER" id="PTHR30574:SF1">
    <property type="entry name" value="SULPHUR TRANSPORT DOMAIN-CONTAINING PROTEIN"/>
    <property type="match status" value="1"/>
</dbReference>